<proteinExistence type="inferred from homology"/>
<dbReference type="InterPro" id="IPR036554">
    <property type="entry name" value="GHMP_kinase_C_sf"/>
</dbReference>
<keyword evidence="5" id="KW-0067">ATP-binding</keyword>
<evidence type="ECO:0000259" key="9">
    <source>
        <dbReference type="Pfam" id="PF22700"/>
    </source>
</evidence>
<evidence type="ECO:0000256" key="1">
    <source>
        <dbReference type="ARBA" id="ARBA00008831"/>
    </source>
</evidence>
<feature type="domain" description="Mvd1 C-terminal" evidence="8">
    <location>
        <begin position="188"/>
        <end position="323"/>
    </location>
</feature>
<name>A0A125WAD0_ENTFL</name>
<dbReference type="InterPro" id="IPR014721">
    <property type="entry name" value="Ribsml_uS5_D2-typ_fold_subgr"/>
</dbReference>
<dbReference type="SUPFAM" id="SSF55060">
    <property type="entry name" value="GHMP Kinase, C-terminal domain"/>
    <property type="match status" value="1"/>
</dbReference>
<dbReference type="GO" id="GO:0019287">
    <property type="term" value="P:isopentenyl diphosphate biosynthetic process, mevalonate pathway"/>
    <property type="evidence" value="ECO:0007669"/>
    <property type="project" value="InterPro"/>
</dbReference>
<dbReference type="Proteomes" id="UP000004846">
    <property type="component" value="Unassembled WGS sequence"/>
</dbReference>
<dbReference type="PANTHER" id="PTHR10977:SF3">
    <property type="entry name" value="DIPHOSPHOMEVALONATE DECARBOXYLASE"/>
    <property type="match status" value="1"/>
</dbReference>
<gene>
    <name evidence="10" type="primary">mvaD</name>
    <name evidence="10" type="ORF">HMPREF9498_00121</name>
</gene>
<comment type="similarity">
    <text evidence="1">Belongs to the diphosphomevalonate decarboxylase family.</text>
</comment>
<reference evidence="10 11" key="1">
    <citation type="submission" date="2010-07" db="EMBL/GenBank/DDBJ databases">
        <authorList>
            <person name="Sid Ahmed O."/>
        </authorList>
    </citation>
    <scope>NUCLEOTIDE SEQUENCE [LARGE SCALE GENOMIC DNA]</scope>
    <source>
        <strain evidence="10 11">TX4248</strain>
    </source>
</reference>
<dbReference type="EC" id="4.1.1.33" evidence="2"/>
<dbReference type="InterPro" id="IPR053859">
    <property type="entry name" value="MVD-like_N"/>
</dbReference>
<evidence type="ECO:0000256" key="5">
    <source>
        <dbReference type="ARBA" id="ARBA00022840"/>
    </source>
</evidence>
<accession>A0A125WAD0</accession>
<evidence type="ECO:0000256" key="4">
    <source>
        <dbReference type="ARBA" id="ARBA00022741"/>
    </source>
</evidence>
<dbReference type="GO" id="GO:0004163">
    <property type="term" value="F:diphosphomevalonate decarboxylase activity"/>
    <property type="evidence" value="ECO:0007669"/>
    <property type="project" value="UniProtKB-EC"/>
</dbReference>
<dbReference type="HOGENOM" id="CLU_040369_0_0_9"/>
<evidence type="ECO:0000313" key="10">
    <source>
        <dbReference type="EMBL" id="EFM84146.1"/>
    </source>
</evidence>
<evidence type="ECO:0000256" key="6">
    <source>
        <dbReference type="ARBA" id="ARBA00023098"/>
    </source>
</evidence>
<dbReference type="InterPro" id="IPR005935">
    <property type="entry name" value="Mev_decarb"/>
</dbReference>
<dbReference type="SUPFAM" id="SSF54211">
    <property type="entry name" value="Ribosomal protein S5 domain 2-like"/>
    <property type="match status" value="1"/>
</dbReference>
<dbReference type="Pfam" id="PF22700">
    <property type="entry name" value="MVD-like_N"/>
    <property type="match status" value="1"/>
</dbReference>
<keyword evidence="7 10" id="KW-0456">Lyase</keyword>
<feature type="domain" description="Diphosphomevalonate decarboxylase-like N-terminal" evidence="9">
    <location>
        <begin position="18"/>
        <end position="173"/>
    </location>
</feature>
<dbReference type="AlphaFoldDB" id="A0A125WAD0"/>
<dbReference type="Gene3D" id="3.30.230.10">
    <property type="match status" value="1"/>
</dbReference>
<dbReference type="NCBIfam" id="TIGR01240">
    <property type="entry name" value="mevDPdecarb"/>
    <property type="match status" value="1"/>
</dbReference>
<dbReference type="InterPro" id="IPR029765">
    <property type="entry name" value="Mev_diP_decarb"/>
</dbReference>
<keyword evidence="4" id="KW-0547">Nucleotide-binding</keyword>
<dbReference type="Gene3D" id="3.30.70.890">
    <property type="entry name" value="GHMP kinase, C-terminal domain"/>
    <property type="match status" value="1"/>
</dbReference>
<dbReference type="GO" id="GO:0005829">
    <property type="term" value="C:cytosol"/>
    <property type="evidence" value="ECO:0007669"/>
    <property type="project" value="InterPro"/>
</dbReference>
<sequence length="341" mass="37508">MDSIIRGEKVMLSGKARAHTNIALIKYWGKANEEYILPMNSSLSLTLDAFYTETTVTFDAHYSEDVFILDGTLQNEKQTKKVKEFLNLVRQQADCTWFAKVESQNFVPTAAGLASSASGLAALAGACNVALGLNLSAKDLSRLARRGSGSACRSIFGGFAQWNKGHSDETSFAENIPANNWENELAMLFILINDGEKDVSSRDGMKRTVETSSFYQGWLDNVEKDLSQVHEAIKTKDFPRLGEIIEANGLRMHGTTLGAVPPFTYWSPGSLQAMALVRQARAKGIPCYFTMDAGPNVKVLVEKKNLEALKTFLSEHFSKEQLVPAFAGPGIELFETKGMDK</sequence>
<keyword evidence="3" id="KW-0444">Lipid biosynthesis</keyword>
<evidence type="ECO:0000256" key="3">
    <source>
        <dbReference type="ARBA" id="ARBA00022516"/>
    </source>
</evidence>
<dbReference type="EMBL" id="AEBR01000005">
    <property type="protein sequence ID" value="EFM84146.1"/>
    <property type="molecule type" value="Genomic_DNA"/>
</dbReference>
<evidence type="ECO:0000259" key="8">
    <source>
        <dbReference type="Pfam" id="PF18376"/>
    </source>
</evidence>
<comment type="caution">
    <text evidence="10">The sequence shown here is derived from an EMBL/GenBank/DDBJ whole genome shotgun (WGS) entry which is preliminary data.</text>
</comment>
<organism evidence="10 11">
    <name type="scientific">Enterococcus faecalis TX4248</name>
    <dbReference type="NCBI Taxonomy" id="749495"/>
    <lineage>
        <taxon>Bacteria</taxon>
        <taxon>Bacillati</taxon>
        <taxon>Bacillota</taxon>
        <taxon>Bacilli</taxon>
        <taxon>Lactobacillales</taxon>
        <taxon>Enterococcaceae</taxon>
        <taxon>Enterococcus</taxon>
    </lineage>
</organism>
<protein>
    <recommendedName>
        <fullName evidence="2">diphosphomevalonate decarboxylase</fullName>
        <ecNumber evidence="2">4.1.1.33</ecNumber>
    </recommendedName>
</protein>
<dbReference type="PIRSF" id="PIRSF015950">
    <property type="entry name" value="Mev_P_decrbx"/>
    <property type="match status" value="1"/>
</dbReference>
<dbReference type="GO" id="GO:0005524">
    <property type="term" value="F:ATP binding"/>
    <property type="evidence" value="ECO:0007669"/>
    <property type="project" value="UniProtKB-KW"/>
</dbReference>
<keyword evidence="6" id="KW-0443">Lipid metabolism</keyword>
<dbReference type="InterPro" id="IPR020568">
    <property type="entry name" value="Ribosomal_Su5_D2-typ_SF"/>
</dbReference>
<evidence type="ECO:0000256" key="2">
    <source>
        <dbReference type="ARBA" id="ARBA00012296"/>
    </source>
</evidence>
<evidence type="ECO:0000313" key="11">
    <source>
        <dbReference type="Proteomes" id="UP000004846"/>
    </source>
</evidence>
<dbReference type="PANTHER" id="PTHR10977">
    <property type="entry name" value="DIPHOSPHOMEVALONATE DECARBOXYLASE"/>
    <property type="match status" value="1"/>
</dbReference>
<dbReference type="InterPro" id="IPR041431">
    <property type="entry name" value="Mvd1_C"/>
</dbReference>
<dbReference type="Pfam" id="PF18376">
    <property type="entry name" value="MDD_C"/>
    <property type="match status" value="1"/>
</dbReference>
<evidence type="ECO:0000256" key="7">
    <source>
        <dbReference type="ARBA" id="ARBA00023239"/>
    </source>
</evidence>
<dbReference type="FunFam" id="3.30.230.10:FF:000072">
    <property type="entry name" value="Diphosphomevalonate decarboxylase"/>
    <property type="match status" value="1"/>
</dbReference>